<accession>A0A915YC14</accession>
<feature type="coiled-coil region" evidence="1">
    <location>
        <begin position="472"/>
        <end position="566"/>
    </location>
</feature>
<evidence type="ECO:0000256" key="2">
    <source>
        <dbReference type="SAM" id="MobiDB-lite"/>
    </source>
</evidence>
<keyword evidence="1" id="KW-0175">Coiled coil</keyword>
<dbReference type="KEGG" id="aup:AsAng_0010300"/>
<gene>
    <name evidence="4" type="ORF">AsAng_0010300</name>
</gene>
<feature type="coiled-coil region" evidence="1">
    <location>
        <begin position="271"/>
        <end position="421"/>
    </location>
</feature>
<feature type="compositionally biased region" description="Basic and acidic residues" evidence="2">
    <location>
        <begin position="36"/>
        <end position="60"/>
    </location>
</feature>
<keyword evidence="3" id="KW-0472">Membrane</keyword>
<name>A0A915YC14_9BACT</name>
<evidence type="ECO:0000256" key="1">
    <source>
        <dbReference type="SAM" id="Coils"/>
    </source>
</evidence>
<dbReference type="Proteomes" id="UP001060919">
    <property type="component" value="Chromosome"/>
</dbReference>
<keyword evidence="3" id="KW-1133">Transmembrane helix</keyword>
<evidence type="ECO:0000313" key="5">
    <source>
        <dbReference type="Proteomes" id="UP001060919"/>
    </source>
</evidence>
<sequence>MSCWIMVLGFMIGAAVMGYLLAWFLQPVDETAAKPSVKEAGNKDELNKSKEESEKTQKELDKMKKRYDELYDSKLDVDTALVAAESTLDGLKLDYERLERDMSGNNNRHKELQADFDNYKDKKESEIKELRIKTKKANDGYETVKFQLAKSNRINEKLQEGLLQLKEENENLSAELEEAKEDMEVVNASMTELRTDYKELKDKAEDYNSKLEEWQDKYKNLNLSLQTAEDEKTQLSKTYENYQITTGAEIEKLGGHLKTLQAQLEESTQYANEYADAYTHLEANQEELEAERKAALDELAHIQEHFKGVEEDYELIKGREEVLEQRFSSLQEKHSDLEDAYHNTVEEKQNLETAYQAYKESTIEQYSELEKEAKTWVEKLEASNVEMSQHKEKAAELEQNKKQLMLELEKARKRYEKELSLSGGEFEALNDTFEGLKERYFEVNKELSSTKLEKERINYEHETFQEQVLTELELVRGENKKLSKSLTELKAEKRLLELSKDELAKRVKNLEETGLGSTPDQAKLIKIITRLRKNVEEQQEQFEKEKNAYQTKIETLELQLQEHSNSTTVQQLMAEEKKDNLRSIAGLGQVAEETLNDFGIYSFQQLANLSEENKALLSQIIESPTQKITQWVEKAQEMAEKV</sequence>
<feature type="transmembrane region" description="Helical" evidence="3">
    <location>
        <begin position="7"/>
        <end position="25"/>
    </location>
</feature>
<protein>
    <recommendedName>
        <fullName evidence="6">DUF4332 domain-containing protein</fullName>
    </recommendedName>
</protein>
<keyword evidence="3" id="KW-0812">Transmembrane</keyword>
<evidence type="ECO:0000313" key="4">
    <source>
        <dbReference type="EMBL" id="BDS10322.1"/>
    </source>
</evidence>
<feature type="region of interest" description="Disordered" evidence="2">
    <location>
        <begin position="35"/>
        <end position="60"/>
    </location>
</feature>
<dbReference type="EMBL" id="AP026867">
    <property type="protein sequence ID" value="BDS10322.1"/>
    <property type="molecule type" value="Genomic_DNA"/>
</dbReference>
<keyword evidence="5" id="KW-1185">Reference proteome</keyword>
<evidence type="ECO:0000256" key="3">
    <source>
        <dbReference type="SAM" id="Phobius"/>
    </source>
</evidence>
<proteinExistence type="predicted"/>
<evidence type="ECO:0008006" key="6">
    <source>
        <dbReference type="Google" id="ProtNLM"/>
    </source>
</evidence>
<dbReference type="AlphaFoldDB" id="A0A915YC14"/>
<dbReference type="Gene3D" id="1.10.287.1490">
    <property type="match status" value="1"/>
</dbReference>
<reference evidence="4" key="1">
    <citation type="submission" date="2022-09" db="EMBL/GenBank/DDBJ databases">
        <title>Aureispira anguillicida sp. nov., isolated from Leptocephalus of Japanese eel Anguilla japonica.</title>
        <authorList>
            <person name="Yuasa K."/>
            <person name="Mekata T."/>
            <person name="Ikunari K."/>
        </authorList>
    </citation>
    <scope>NUCLEOTIDE SEQUENCE</scope>
    <source>
        <strain evidence="4">EL160426</strain>
    </source>
</reference>
<dbReference type="RefSeq" id="WP_264791644.1">
    <property type="nucleotide sequence ID" value="NZ_AP026867.1"/>
</dbReference>
<organism evidence="4 5">
    <name type="scientific">Aureispira anguillae</name>
    <dbReference type="NCBI Taxonomy" id="2864201"/>
    <lineage>
        <taxon>Bacteria</taxon>
        <taxon>Pseudomonadati</taxon>
        <taxon>Bacteroidota</taxon>
        <taxon>Saprospiria</taxon>
        <taxon>Saprospirales</taxon>
        <taxon>Saprospiraceae</taxon>
        <taxon>Aureispira</taxon>
    </lineage>
</organism>